<dbReference type="OrthoDB" id="1925699at2759"/>
<evidence type="ECO:0000313" key="1">
    <source>
        <dbReference type="EMBL" id="CAB3384270.1"/>
    </source>
</evidence>
<accession>A0A8S1DPF0</accession>
<proteinExistence type="predicted"/>
<dbReference type="InterPro" id="IPR006616">
    <property type="entry name" value="DM9_repeat"/>
</dbReference>
<dbReference type="PANTHER" id="PTHR31649:SF1">
    <property type="entry name" value="FARNESOIC ACID O-METHYL TRANSFERASE DOMAIN-CONTAINING PROTEIN"/>
    <property type="match status" value="1"/>
</dbReference>
<dbReference type="Proteomes" id="UP000494165">
    <property type="component" value="Unassembled WGS sequence"/>
</dbReference>
<comment type="caution">
    <text evidence="1">The sequence shown here is derived from an EMBL/GenBank/DDBJ whole genome shotgun (WGS) entry which is preliminary data.</text>
</comment>
<reference evidence="1 2" key="1">
    <citation type="submission" date="2020-04" db="EMBL/GenBank/DDBJ databases">
        <authorList>
            <person name="Alioto T."/>
            <person name="Alioto T."/>
            <person name="Gomez Garrido J."/>
        </authorList>
    </citation>
    <scope>NUCLEOTIDE SEQUENCE [LARGE SCALE GENOMIC DNA]</scope>
</reference>
<dbReference type="AlphaFoldDB" id="A0A8S1DPF0"/>
<dbReference type="Pfam" id="PF11901">
    <property type="entry name" value="DM9"/>
    <property type="match status" value="1"/>
</dbReference>
<dbReference type="SMART" id="SM00696">
    <property type="entry name" value="DM9"/>
    <property type="match status" value="1"/>
</dbReference>
<name>A0A8S1DPF0_9INSE</name>
<evidence type="ECO:0000313" key="2">
    <source>
        <dbReference type="Proteomes" id="UP000494165"/>
    </source>
</evidence>
<gene>
    <name evidence="1" type="ORF">CLODIP_2_CD12041</name>
</gene>
<sequence>MVPCSSNNCIPTFVVGMFDNDYDYPQLGYIYYTEGSFSSGYFMKGTDEAVEVPKGFHFLVGGNVSFRPHTEVAENLRCVVGHTKDNKPVYIGTIKNGVEEICGPVIDGVCHRAGASDWSPRCFATKHDLLAHFTSPSACQLLAASRDATVNSLPKMRLGYDAYFHDFASGRRKVFKTGEKYEKDPEHMKWFAGTYSVKPNWPSVISTAKSGERIYIARLKHEGQLLPGYMRNGWAYFAYKGEVLKTCEKHELLYDGHVKWYLPHRVDENHVVVIGHDEDKNPLFLGRFFVDGTELFGEVRQGVCTIVGDPYAGRERDRGKKIILSEPERYAILGWSKEE</sequence>
<dbReference type="PANTHER" id="PTHR31649">
    <property type="entry name" value="AGAP009604-PA"/>
    <property type="match status" value="1"/>
</dbReference>
<organism evidence="1 2">
    <name type="scientific">Cloeon dipterum</name>
    <dbReference type="NCBI Taxonomy" id="197152"/>
    <lineage>
        <taxon>Eukaryota</taxon>
        <taxon>Metazoa</taxon>
        <taxon>Ecdysozoa</taxon>
        <taxon>Arthropoda</taxon>
        <taxon>Hexapoda</taxon>
        <taxon>Insecta</taxon>
        <taxon>Pterygota</taxon>
        <taxon>Palaeoptera</taxon>
        <taxon>Ephemeroptera</taxon>
        <taxon>Pisciforma</taxon>
        <taxon>Baetidae</taxon>
        <taxon>Cloeon</taxon>
    </lineage>
</organism>
<dbReference type="EMBL" id="CADEPI010000344">
    <property type="protein sequence ID" value="CAB3384270.1"/>
    <property type="molecule type" value="Genomic_DNA"/>
</dbReference>
<keyword evidence="2" id="KW-1185">Reference proteome</keyword>
<protein>
    <submittedName>
        <fullName evidence="1">Uncharacterized protein</fullName>
    </submittedName>
</protein>